<proteinExistence type="predicted"/>
<name>A0ABS9Z8J3_9HYPH</name>
<dbReference type="InterPro" id="IPR036280">
    <property type="entry name" value="Multihaem_cyt_sf"/>
</dbReference>
<reference evidence="1" key="1">
    <citation type="journal article" date="2022" name="ISME J.">
        <title>Identification of active gaseous-alkane degraders at natural gas seeps.</title>
        <authorList>
            <person name="Farhan Ul Haque M."/>
            <person name="Hernandez M."/>
            <person name="Crombie A.T."/>
            <person name="Murrell J.C."/>
        </authorList>
    </citation>
    <scope>NUCLEOTIDE SEQUENCE</scope>
    <source>
        <strain evidence="1">PC2</strain>
    </source>
</reference>
<comment type="caution">
    <text evidence="1">The sequence shown here is derived from an EMBL/GenBank/DDBJ whole genome shotgun (WGS) entry which is preliminary data.</text>
</comment>
<evidence type="ECO:0000313" key="2">
    <source>
        <dbReference type="Proteomes" id="UP001139104"/>
    </source>
</evidence>
<gene>
    <name evidence="1" type="ORF">K2U94_14810</name>
</gene>
<dbReference type="Proteomes" id="UP001139104">
    <property type="component" value="Unassembled WGS sequence"/>
</dbReference>
<sequence length="174" mass="18578">MGFLRNIFAAALLLTGAAAWLPGGAAAWLAGGSAALLAGGSAAWADEAAGRTPVPHPPPGKGEHCVMPTEFMRRNHMKMMYAHRQNVVVDGIRTTKFNIEGCVNCHAVKGPDGQPVSFDNPKHFCRSCHTYAAVQIDCFECHNSKPQASDKAAALDSDKADAAKMAEFLRETKK</sequence>
<keyword evidence="2" id="KW-1185">Reference proteome</keyword>
<evidence type="ECO:0008006" key="3">
    <source>
        <dbReference type="Google" id="ProtNLM"/>
    </source>
</evidence>
<evidence type="ECO:0000313" key="1">
    <source>
        <dbReference type="EMBL" id="MCI4684013.1"/>
    </source>
</evidence>
<dbReference type="Gene3D" id="3.90.10.10">
    <property type="entry name" value="Cytochrome C3"/>
    <property type="match status" value="1"/>
</dbReference>
<protein>
    <recommendedName>
        <fullName evidence="3">Hdr-like menaquinol oxidoreductase cytochrome c subunit</fullName>
    </recommendedName>
</protein>
<dbReference type="EMBL" id="JAIVFP010000001">
    <property type="protein sequence ID" value="MCI4684013.1"/>
    <property type="molecule type" value="Genomic_DNA"/>
</dbReference>
<organism evidence="1 2">
    <name type="scientific">Candidatus Rhodoblastus alkanivorans</name>
    <dbReference type="NCBI Taxonomy" id="2954117"/>
    <lineage>
        <taxon>Bacteria</taxon>
        <taxon>Pseudomonadati</taxon>
        <taxon>Pseudomonadota</taxon>
        <taxon>Alphaproteobacteria</taxon>
        <taxon>Hyphomicrobiales</taxon>
        <taxon>Rhodoblastaceae</taxon>
        <taxon>Rhodoblastus</taxon>
    </lineage>
</organism>
<dbReference type="RefSeq" id="WP_243067928.1">
    <property type="nucleotide sequence ID" value="NZ_JAIVFK010000045.1"/>
</dbReference>
<dbReference type="SUPFAM" id="SSF48695">
    <property type="entry name" value="Multiheme cytochromes"/>
    <property type="match status" value="1"/>
</dbReference>
<accession>A0ABS9Z8J3</accession>